<feature type="repeat" description="PPR" evidence="2">
    <location>
        <begin position="381"/>
        <end position="415"/>
    </location>
</feature>
<accession>A0A8J5GW80</accession>
<feature type="repeat" description="PPR" evidence="2">
    <location>
        <begin position="202"/>
        <end position="236"/>
    </location>
</feature>
<dbReference type="GO" id="GO:0003723">
    <property type="term" value="F:RNA binding"/>
    <property type="evidence" value="ECO:0007669"/>
    <property type="project" value="InterPro"/>
</dbReference>
<dbReference type="InterPro" id="IPR046960">
    <property type="entry name" value="PPR_At4g14850-like_plant"/>
</dbReference>
<dbReference type="Proteomes" id="UP000734854">
    <property type="component" value="Unassembled WGS sequence"/>
</dbReference>
<keyword evidence="4" id="KW-1185">Reference proteome</keyword>
<evidence type="ECO:0008006" key="5">
    <source>
        <dbReference type="Google" id="ProtNLM"/>
    </source>
</evidence>
<dbReference type="PANTHER" id="PTHR47926">
    <property type="entry name" value="PENTATRICOPEPTIDE REPEAT-CONTAINING PROTEIN"/>
    <property type="match status" value="1"/>
</dbReference>
<gene>
    <name evidence="3" type="ORF">ZIOFF_026307</name>
</gene>
<feature type="repeat" description="PPR" evidence="2">
    <location>
        <begin position="106"/>
        <end position="136"/>
    </location>
</feature>
<feature type="repeat" description="PPR" evidence="2">
    <location>
        <begin position="514"/>
        <end position="544"/>
    </location>
</feature>
<evidence type="ECO:0000313" key="3">
    <source>
        <dbReference type="EMBL" id="KAG6515873.1"/>
    </source>
</evidence>
<protein>
    <recommendedName>
        <fullName evidence="5">Pentatricopeptide repeat-containing protein</fullName>
    </recommendedName>
</protein>
<dbReference type="OrthoDB" id="757703at2759"/>
<proteinExistence type="predicted"/>
<name>A0A8J5GW80_ZINOF</name>
<feature type="repeat" description="PPR" evidence="2">
    <location>
        <begin position="342"/>
        <end position="376"/>
    </location>
</feature>
<evidence type="ECO:0000313" key="4">
    <source>
        <dbReference type="Proteomes" id="UP000734854"/>
    </source>
</evidence>
<dbReference type="Pfam" id="PF01535">
    <property type="entry name" value="PPR"/>
    <property type="match status" value="11"/>
</dbReference>
<evidence type="ECO:0000256" key="1">
    <source>
        <dbReference type="ARBA" id="ARBA00022737"/>
    </source>
</evidence>
<dbReference type="NCBIfam" id="TIGR00756">
    <property type="entry name" value="PPR"/>
    <property type="match status" value="9"/>
</dbReference>
<dbReference type="AlphaFoldDB" id="A0A8J5GW80"/>
<dbReference type="EMBL" id="JACMSC010000007">
    <property type="protein sequence ID" value="KAG6515873.1"/>
    <property type="molecule type" value="Genomic_DNA"/>
</dbReference>
<reference evidence="3 4" key="1">
    <citation type="submission" date="2020-08" db="EMBL/GenBank/DDBJ databases">
        <title>Plant Genome Project.</title>
        <authorList>
            <person name="Zhang R.-G."/>
        </authorList>
    </citation>
    <scope>NUCLEOTIDE SEQUENCE [LARGE SCALE GENOMIC DNA]</scope>
    <source>
        <tissue evidence="3">Rhizome</tissue>
    </source>
</reference>
<organism evidence="3 4">
    <name type="scientific">Zingiber officinale</name>
    <name type="common">Ginger</name>
    <name type="synonym">Amomum zingiber</name>
    <dbReference type="NCBI Taxonomy" id="94328"/>
    <lineage>
        <taxon>Eukaryota</taxon>
        <taxon>Viridiplantae</taxon>
        <taxon>Streptophyta</taxon>
        <taxon>Embryophyta</taxon>
        <taxon>Tracheophyta</taxon>
        <taxon>Spermatophyta</taxon>
        <taxon>Magnoliopsida</taxon>
        <taxon>Liliopsida</taxon>
        <taxon>Zingiberales</taxon>
        <taxon>Zingiberaceae</taxon>
        <taxon>Zingiber</taxon>
    </lineage>
</organism>
<dbReference type="FunFam" id="1.25.40.10:FF:000158">
    <property type="entry name" value="pentatricopeptide repeat-containing protein At2g33680"/>
    <property type="match status" value="1"/>
</dbReference>
<dbReference type="InterPro" id="IPR002885">
    <property type="entry name" value="PPR_rpt"/>
</dbReference>
<keyword evidence="1" id="KW-0677">Repeat</keyword>
<sequence length="721" mass="78943">MPPCRFRPSAAALSGDLPLLQCLRRNDLPAARCILESSAHDPTAVVRWTAAISRFARAGFLPEAVALFDLMPRRNVVTWNALMSAHLYAGSAAAALDVFYRMPCRNVVSYTSALCALARDGRIEEARALFSAMPERNVISYNAMLSALVRTGDLASARKLFDEMPHRNAASGNALLAGYAERGRMPEARSLFEEMVEQGSSNVVSWTSVISGYGREGKIWEAYDLFRGMIPERNVVCWTAMIGGFAWNGFHHEAVALFLEMKRTADGVKPNEETMLSLIYACAGLGFPLLGKQVHAHLLVQGTGEEDFGDGRLTKGLIHMYSRFGHMDCARHLFDGGADARDAVCWNSMIEGYARIGRLEEVRRLFDEIAVDTRRMSWITMMVTWTTVISAYFNAGEVEEARRLFDRMPQRDATAWTALISGLVRNERMEEAFAALAESRADGFAPGDYALASLLGAVGSVARLEIGEQVHGLVAKVNPAADPVLRNALVSMYAKSGDMEGARRAFEELPAKHDVVSWNAIVMGLAHHGRAAEALRLFEAMRGKAEPDAVTCLGALTACDHAGMVDRAEEVLRFMAEQEIPVGPEHLACVVGMLVRAGRFDAAKQLASASPAAEAWGALLGTCFIASEKTVGGTATRRLLWMDPLIPSAHKSSGHVYGVIETQEDHEACRKGLRKRPGCSWVGGRGNVHVFVCGDRSHPRTAEIYSLMNQITCEIRNSWDD</sequence>
<dbReference type="GO" id="GO:0099402">
    <property type="term" value="P:plant organ development"/>
    <property type="evidence" value="ECO:0007669"/>
    <property type="project" value="UniProtKB-ARBA"/>
</dbReference>
<feature type="repeat" description="PPR" evidence="2">
    <location>
        <begin position="137"/>
        <end position="171"/>
    </location>
</feature>
<dbReference type="Pfam" id="PF13041">
    <property type="entry name" value="PPR_2"/>
    <property type="match status" value="1"/>
</dbReference>
<evidence type="ECO:0000256" key="2">
    <source>
        <dbReference type="PROSITE-ProRule" id="PRU00708"/>
    </source>
</evidence>
<comment type="caution">
    <text evidence="3">The sequence shown here is derived from an EMBL/GenBank/DDBJ whole genome shotgun (WGS) entry which is preliminary data.</text>
</comment>
<dbReference type="PANTHER" id="PTHR47926:SF380">
    <property type="entry name" value="PENTATRICOPEPTIDE REPEAT-CONTAINING PROTEIN"/>
    <property type="match status" value="1"/>
</dbReference>
<dbReference type="GO" id="GO:0009451">
    <property type="term" value="P:RNA modification"/>
    <property type="evidence" value="ECO:0007669"/>
    <property type="project" value="InterPro"/>
</dbReference>
<dbReference type="PROSITE" id="PS51375">
    <property type="entry name" value="PPR"/>
    <property type="match status" value="6"/>
</dbReference>